<protein>
    <recommendedName>
        <fullName evidence="2">NB-ARC domain-containing protein</fullName>
    </recommendedName>
</protein>
<dbReference type="Gene3D" id="1.25.40.10">
    <property type="entry name" value="Tetratricopeptide repeat domain"/>
    <property type="match status" value="3"/>
</dbReference>
<dbReference type="Pfam" id="PF13374">
    <property type="entry name" value="TPR_10"/>
    <property type="match status" value="2"/>
</dbReference>
<proteinExistence type="predicted"/>
<accession>A0AAJ0CYE2</accession>
<evidence type="ECO:0000259" key="2">
    <source>
        <dbReference type="Pfam" id="PF00931"/>
    </source>
</evidence>
<dbReference type="InterPro" id="IPR002182">
    <property type="entry name" value="NB-ARC"/>
</dbReference>
<keyword evidence="1" id="KW-0802">TPR repeat</keyword>
<dbReference type="InterPro" id="IPR053137">
    <property type="entry name" value="NLR-like"/>
</dbReference>
<organism evidence="3 4">
    <name type="scientific">Conoideocrella luteorostrata</name>
    <dbReference type="NCBI Taxonomy" id="1105319"/>
    <lineage>
        <taxon>Eukaryota</taxon>
        <taxon>Fungi</taxon>
        <taxon>Dikarya</taxon>
        <taxon>Ascomycota</taxon>
        <taxon>Pezizomycotina</taxon>
        <taxon>Sordariomycetes</taxon>
        <taxon>Hypocreomycetidae</taxon>
        <taxon>Hypocreales</taxon>
        <taxon>Clavicipitaceae</taxon>
        <taxon>Conoideocrella</taxon>
    </lineage>
</organism>
<dbReference type="SMART" id="SM00028">
    <property type="entry name" value="TPR"/>
    <property type="match status" value="7"/>
</dbReference>
<dbReference type="SUPFAM" id="SSF52540">
    <property type="entry name" value="P-loop containing nucleoside triphosphate hydrolases"/>
    <property type="match status" value="1"/>
</dbReference>
<evidence type="ECO:0000256" key="1">
    <source>
        <dbReference type="PROSITE-ProRule" id="PRU00339"/>
    </source>
</evidence>
<dbReference type="InterPro" id="IPR035994">
    <property type="entry name" value="Nucleoside_phosphorylase_sf"/>
</dbReference>
<reference evidence="3" key="1">
    <citation type="submission" date="2023-06" db="EMBL/GenBank/DDBJ databases">
        <title>Conoideocrella luteorostrata (Hypocreales: Clavicipitaceae), a potential biocontrol fungus for elongate hemlock scale in United States Christmas tree production areas.</title>
        <authorList>
            <person name="Barrett H."/>
            <person name="Lovett B."/>
            <person name="Macias A.M."/>
            <person name="Stajich J.E."/>
            <person name="Kasson M.T."/>
        </authorList>
    </citation>
    <scope>NUCLEOTIDE SEQUENCE</scope>
    <source>
        <strain evidence="3">ARSEF 14590</strain>
    </source>
</reference>
<dbReference type="SUPFAM" id="SSF48452">
    <property type="entry name" value="TPR-like"/>
    <property type="match status" value="1"/>
</dbReference>
<comment type="caution">
    <text evidence="3">The sequence shown here is derived from an EMBL/GenBank/DDBJ whole genome shotgun (WGS) entry which is preliminary data.</text>
</comment>
<dbReference type="InterPro" id="IPR027417">
    <property type="entry name" value="P-loop_NTPase"/>
</dbReference>
<dbReference type="Gene3D" id="3.40.50.1580">
    <property type="entry name" value="Nucleoside phosphorylase domain"/>
    <property type="match status" value="1"/>
</dbReference>
<dbReference type="PROSITE" id="PS50005">
    <property type="entry name" value="TPR"/>
    <property type="match status" value="1"/>
</dbReference>
<dbReference type="PRINTS" id="PR00381">
    <property type="entry name" value="KINESINLIGHT"/>
</dbReference>
<keyword evidence="4" id="KW-1185">Reference proteome</keyword>
<dbReference type="GO" id="GO:0009116">
    <property type="term" value="P:nucleoside metabolic process"/>
    <property type="evidence" value="ECO:0007669"/>
    <property type="project" value="InterPro"/>
</dbReference>
<dbReference type="InterPro" id="IPR019734">
    <property type="entry name" value="TPR_rpt"/>
</dbReference>
<dbReference type="SUPFAM" id="SSF53167">
    <property type="entry name" value="Purine and uridine phosphorylases"/>
    <property type="match status" value="1"/>
</dbReference>
<dbReference type="Pfam" id="PF00931">
    <property type="entry name" value="NB-ARC"/>
    <property type="match status" value="1"/>
</dbReference>
<dbReference type="PANTHER" id="PTHR46082">
    <property type="entry name" value="ATP/GTP-BINDING PROTEIN-RELATED"/>
    <property type="match status" value="1"/>
</dbReference>
<dbReference type="EMBL" id="JASWJB010000006">
    <property type="protein sequence ID" value="KAK2616366.1"/>
    <property type="molecule type" value="Genomic_DNA"/>
</dbReference>
<dbReference type="Proteomes" id="UP001251528">
    <property type="component" value="Unassembled WGS sequence"/>
</dbReference>
<dbReference type="Pfam" id="PF13424">
    <property type="entry name" value="TPR_12"/>
    <property type="match status" value="3"/>
</dbReference>
<dbReference type="GO" id="GO:0043531">
    <property type="term" value="F:ADP binding"/>
    <property type="evidence" value="ECO:0007669"/>
    <property type="project" value="InterPro"/>
</dbReference>
<dbReference type="PANTHER" id="PTHR46082:SF6">
    <property type="entry name" value="AAA+ ATPASE DOMAIN-CONTAINING PROTEIN-RELATED"/>
    <property type="match status" value="1"/>
</dbReference>
<gene>
    <name evidence="3" type="ORF">QQS21_000607</name>
</gene>
<evidence type="ECO:0000313" key="4">
    <source>
        <dbReference type="Proteomes" id="UP001251528"/>
    </source>
</evidence>
<feature type="repeat" description="TPR" evidence="1">
    <location>
        <begin position="710"/>
        <end position="743"/>
    </location>
</feature>
<feature type="domain" description="NB-ARC" evidence="2">
    <location>
        <begin position="335"/>
        <end position="501"/>
    </location>
</feature>
<dbReference type="GO" id="GO:0003824">
    <property type="term" value="F:catalytic activity"/>
    <property type="evidence" value="ECO:0007669"/>
    <property type="project" value="InterPro"/>
</dbReference>
<name>A0AAJ0CYE2_9HYPO</name>
<evidence type="ECO:0000313" key="3">
    <source>
        <dbReference type="EMBL" id="KAK2616366.1"/>
    </source>
</evidence>
<dbReference type="InterPro" id="IPR011990">
    <property type="entry name" value="TPR-like_helical_dom_sf"/>
</dbReference>
<dbReference type="Gene3D" id="3.40.50.300">
    <property type="entry name" value="P-loop containing nucleotide triphosphate hydrolases"/>
    <property type="match status" value="1"/>
</dbReference>
<dbReference type="AlphaFoldDB" id="A0AAJ0CYE2"/>
<sequence>MPLALAPAVAMLEERQKVPAGDKTYVVGRMDGHFVVMIVCPRTGNSPATTTVNHMRQWFPNIKHVLVVGIAGGQPYYGPSKTKQIVLGDVVVSVPRGREGGVAHYERGAYKEVDRFSSSGHTLHPSDALLTAVNTLQVDYSLSEPEFPKLLAELQAKLVPDERAEYTDQGAENDFLFPDNSHHSDRNKDCEELCDLSVATKRVDRGAVAQRKENSPRIHYGNIASGNALIISSKKRNELYQTHEALCFDMESAGVMDHNQALVIRGICNYADSHKNKRWQKYAAATAAAYAKDVLLLVPPAEISNRVVDRCHLLVPFGRNESFVRREAVLSELLERIWPGTNNDNCQRTAVVGLGGVGKTQIAIEAVYRVYEEHPDCSIFWVPAVDANTFENAYRDIGKQMKIVGIDEDKADVKRLVKTALSDENNGSWLLVIDNADDMTLFFGVTSLSDYLPFSRKGSILFTTRNHQATVRLIVPKSGIIPIRKMDRCEALSLLQKGLNQSQISDNESNDRLLDFLEHLPLAIRQASAYMDKNQILTSEYLDLCESKREDMIDLLGRDFEDPHRYKETPNPVATTWVISFQNISKHNPLAAEYLKFMSLLAEKDIPKSLLPTARKIKALEAIGTLKAYAFITEREGRDSFDLHRLVRLAMQNWLEYKGLKNHVLSAIQHLDQAFPFPKHENKDIWIKYLPHAQAVLEFREHLEGWKADASLLYNIANSYSLLGQYQKAEQMYRQTLQLEEKVLGKEHPDILTSINNLADILSSLGKYKEAEQMHRQTLQLIEKVLGKEHPNTLTSMNNLAGVLSSLGKYEEAEQMDRQTLQLREKVLGKEHPDTLGSMNNLAYVLSSLGKYEEAEQMHWQTTQLIEKVLGKEHPNTLGSMNNLARVLSSLGKYKEAEQMDRQTLQLREKVLGKEHPDTLGSINNLAYVLSSLGKYEEAEQMHWQTTQLIEKVLGKEHPNTLGSMNNLARVLSSLGKYREAEQMHRQTLQLREKVLGKEHPDTLASMNNLAGVLSSLGKYEEAEQMDRQTL</sequence>